<evidence type="ECO:0000313" key="1">
    <source>
        <dbReference type="EMBL" id="KHG13337.1"/>
    </source>
</evidence>
<gene>
    <name evidence="1" type="ORF">F383_03527</name>
</gene>
<dbReference type="Proteomes" id="UP000032142">
    <property type="component" value="Unassembled WGS sequence"/>
</dbReference>
<protein>
    <submittedName>
        <fullName evidence="1">Uncharacterized protein</fullName>
    </submittedName>
</protein>
<evidence type="ECO:0000313" key="2">
    <source>
        <dbReference type="Proteomes" id="UP000032142"/>
    </source>
</evidence>
<keyword evidence="2" id="KW-1185">Reference proteome</keyword>
<organism evidence="1 2">
    <name type="scientific">Gossypium arboreum</name>
    <name type="common">Tree cotton</name>
    <name type="synonym">Gossypium nanking</name>
    <dbReference type="NCBI Taxonomy" id="29729"/>
    <lineage>
        <taxon>Eukaryota</taxon>
        <taxon>Viridiplantae</taxon>
        <taxon>Streptophyta</taxon>
        <taxon>Embryophyta</taxon>
        <taxon>Tracheophyta</taxon>
        <taxon>Spermatophyta</taxon>
        <taxon>Magnoliopsida</taxon>
        <taxon>eudicotyledons</taxon>
        <taxon>Gunneridae</taxon>
        <taxon>Pentapetalae</taxon>
        <taxon>rosids</taxon>
        <taxon>malvids</taxon>
        <taxon>Malvales</taxon>
        <taxon>Malvaceae</taxon>
        <taxon>Malvoideae</taxon>
        <taxon>Gossypium</taxon>
    </lineage>
</organism>
<sequence length="43" mass="4926">MRYGMTKLLCSLLTLTKKLLLDSGLTILTRRYSATTTWMVVTM</sequence>
<proteinExistence type="predicted"/>
<dbReference type="EMBL" id="KN399381">
    <property type="protein sequence ID" value="KHG13337.1"/>
    <property type="molecule type" value="Genomic_DNA"/>
</dbReference>
<name>A0A0B0NL35_GOSAR</name>
<reference evidence="2" key="1">
    <citation type="submission" date="2014-09" db="EMBL/GenBank/DDBJ databases">
        <authorList>
            <person name="Mudge J."/>
            <person name="Ramaraj T."/>
            <person name="Lindquist I.E."/>
            <person name="Bharti A.K."/>
            <person name="Sundararajan A."/>
            <person name="Cameron C.T."/>
            <person name="Woodward J.E."/>
            <person name="May G.D."/>
            <person name="Brubaker C."/>
            <person name="Broadhvest J."/>
            <person name="Wilkins T.A."/>
        </authorList>
    </citation>
    <scope>NUCLEOTIDE SEQUENCE</scope>
    <source>
        <strain evidence="2">cv. AKA8401</strain>
    </source>
</reference>
<accession>A0A0B0NL35</accession>
<dbReference type="AlphaFoldDB" id="A0A0B0NL35"/>